<organism evidence="2 3">
    <name type="scientific">Sphingomonas montanisoli</name>
    <dbReference type="NCBI Taxonomy" id="2606412"/>
    <lineage>
        <taxon>Bacteria</taxon>
        <taxon>Pseudomonadati</taxon>
        <taxon>Pseudomonadota</taxon>
        <taxon>Alphaproteobacteria</taxon>
        <taxon>Sphingomonadales</taxon>
        <taxon>Sphingomonadaceae</taxon>
        <taxon>Sphingomonas</taxon>
    </lineage>
</organism>
<dbReference type="EMBL" id="VTOU01000005">
    <property type="protein sequence ID" value="TZG24643.1"/>
    <property type="molecule type" value="Genomic_DNA"/>
</dbReference>
<dbReference type="Proteomes" id="UP000322077">
    <property type="component" value="Unassembled WGS sequence"/>
</dbReference>
<dbReference type="GO" id="GO:0005829">
    <property type="term" value="C:cytosol"/>
    <property type="evidence" value="ECO:0007669"/>
    <property type="project" value="TreeGrafter"/>
</dbReference>
<dbReference type="NCBIfam" id="TIGR00738">
    <property type="entry name" value="rrf2_super"/>
    <property type="match status" value="1"/>
</dbReference>
<dbReference type="PROSITE" id="PS51197">
    <property type="entry name" value="HTH_RRF2_2"/>
    <property type="match status" value="1"/>
</dbReference>
<evidence type="ECO:0000313" key="2">
    <source>
        <dbReference type="EMBL" id="TZG24643.1"/>
    </source>
</evidence>
<protein>
    <submittedName>
        <fullName evidence="2">Rrf2 family transcriptional regulator</fullName>
    </submittedName>
</protein>
<proteinExistence type="predicted"/>
<keyword evidence="1" id="KW-0238">DNA-binding</keyword>
<dbReference type="PANTHER" id="PTHR33221:SF4">
    <property type="entry name" value="HTH-TYPE TRANSCRIPTIONAL REPRESSOR NSRR"/>
    <property type="match status" value="1"/>
</dbReference>
<keyword evidence="3" id="KW-1185">Reference proteome</keyword>
<dbReference type="Pfam" id="PF02082">
    <property type="entry name" value="Rrf2"/>
    <property type="match status" value="1"/>
</dbReference>
<comment type="caution">
    <text evidence="2">The sequence shown here is derived from an EMBL/GenBank/DDBJ whole genome shotgun (WGS) entry which is preliminary data.</text>
</comment>
<dbReference type="InterPro" id="IPR000944">
    <property type="entry name" value="Tscrpt_reg_Rrf2"/>
</dbReference>
<reference evidence="2 3" key="1">
    <citation type="submission" date="2019-08" db="EMBL/GenBank/DDBJ databases">
        <authorList>
            <person name="Wang G."/>
            <person name="Xu Z."/>
        </authorList>
    </citation>
    <scope>NUCLEOTIDE SEQUENCE [LARGE SCALE GENOMIC DNA]</scope>
    <source>
        <strain evidence="2 3">ZX</strain>
    </source>
</reference>
<dbReference type="GO" id="GO:0003700">
    <property type="term" value="F:DNA-binding transcription factor activity"/>
    <property type="evidence" value="ECO:0007669"/>
    <property type="project" value="TreeGrafter"/>
</dbReference>
<evidence type="ECO:0000256" key="1">
    <source>
        <dbReference type="ARBA" id="ARBA00023125"/>
    </source>
</evidence>
<dbReference type="RefSeq" id="WP_149523836.1">
    <property type="nucleotide sequence ID" value="NZ_VTOU01000005.1"/>
</dbReference>
<accession>A0A5D9BZL4</accession>
<dbReference type="SUPFAM" id="SSF46785">
    <property type="entry name" value="Winged helix' DNA-binding domain"/>
    <property type="match status" value="1"/>
</dbReference>
<dbReference type="Gene3D" id="1.10.10.10">
    <property type="entry name" value="Winged helix-like DNA-binding domain superfamily/Winged helix DNA-binding domain"/>
    <property type="match status" value="1"/>
</dbReference>
<dbReference type="PANTHER" id="PTHR33221">
    <property type="entry name" value="WINGED HELIX-TURN-HELIX TRANSCRIPTIONAL REGULATOR, RRF2 FAMILY"/>
    <property type="match status" value="1"/>
</dbReference>
<name>A0A5D9BZL4_9SPHN</name>
<dbReference type="GO" id="GO:0003677">
    <property type="term" value="F:DNA binding"/>
    <property type="evidence" value="ECO:0007669"/>
    <property type="project" value="UniProtKB-KW"/>
</dbReference>
<evidence type="ECO:0000313" key="3">
    <source>
        <dbReference type="Proteomes" id="UP000322077"/>
    </source>
</evidence>
<dbReference type="AlphaFoldDB" id="A0A5D9BZL4"/>
<dbReference type="InterPro" id="IPR036390">
    <property type="entry name" value="WH_DNA-bd_sf"/>
</dbReference>
<gene>
    <name evidence="2" type="ORF">FYJ91_18660</name>
</gene>
<dbReference type="InterPro" id="IPR036388">
    <property type="entry name" value="WH-like_DNA-bd_sf"/>
</dbReference>
<sequence length="158" mass="16338">MRLSTHTDYALRVLIHLAAKGDRLASIAEIARAFSISENHLMKVVHMLGRAGFVRTVRGRGGGIALARPPQEINIGAVVRHGEAGFDLADCPSCVIAPACGLNGALAQALGAFLAVLDGYSLADITVRKDALAALLGISKAAGPPSAPVHRLALSFPA</sequence>